<organism evidence="2 3">
    <name type="scientific">Byssothecium circinans</name>
    <dbReference type="NCBI Taxonomy" id="147558"/>
    <lineage>
        <taxon>Eukaryota</taxon>
        <taxon>Fungi</taxon>
        <taxon>Dikarya</taxon>
        <taxon>Ascomycota</taxon>
        <taxon>Pezizomycotina</taxon>
        <taxon>Dothideomycetes</taxon>
        <taxon>Pleosporomycetidae</taxon>
        <taxon>Pleosporales</taxon>
        <taxon>Massarineae</taxon>
        <taxon>Massarinaceae</taxon>
        <taxon>Byssothecium</taxon>
    </lineage>
</organism>
<dbReference type="Proteomes" id="UP000800035">
    <property type="component" value="Unassembled WGS sequence"/>
</dbReference>
<protein>
    <submittedName>
        <fullName evidence="2">Uncharacterized protein</fullName>
    </submittedName>
</protein>
<gene>
    <name evidence="2" type="ORF">CC80DRAFT_544715</name>
</gene>
<dbReference type="OrthoDB" id="3788658at2759"/>
<keyword evidence="3" id="KW-1185">Reference proteome</keyword>
<dbReference type="AlphaFoldDB" id="A0A6A5UBK4"/>
<feature type="region of interest" description="Disordered" evidence="1">
    <location>
        <begin position="193"/>
        <end position="213"/>
    </location>
</feature>
<proteinExistence type="predicted"/>
<evidence type="ECO:0000256" key="1">
    <source>
        <dbReference type="SAM" id="MobiDB-lite"/>
    </source>
</evidence>
<dbReference type="EMBL" id="ML976983">
    <property type="protein sequence ID" value="KAF1960266.1"/>
    <property type="molecule type" value="Genomic_DNA"/>
</dbReference>
<reference evidence="2" key="1">
    <citation type="journal article" date="2020" name="Stud. Mycol.">
        <title>101 Dothideomycetes genomes: a test case for predicting lifestyles and emergence of pathogens.</title>
        <authorList>
            <person name="Haridas S."/>
            <person name="Albert R."/>
            <person name="Binder M."/>
            <person name="Bloem J."/>
            <person name="Labutti K."/>
            <person name="Salamov A."/>
            <person name="Andreopoulos B."/>
            <person name="Baker S."/>
            <person name="Barry K."/>
            <person name="Bills G."/>
            <person name="Bluhm B."/>
            <person name="Cannon C."/>
            <person name="Castanera R."/>
            <person name="Culley D."/>
            <person name="Daum C."/>
            <person name="Ezra D."/>
            <person name="Gonzalez J."/>
            <person name="Henrissat B."/>
            <person name="Kuo A."/>
            <person name="Liang C."/>
            <person name="Lipzen A."/>
            <person name="Lutzoni F."/>
            <person name="Magnuson J."/>
            <person name="Mondo S."/>
            <person name="Nolan M."/>
            <person name="Ohm R."/>
            <person name="Pangilinan J."/>
            <person name="Park H.-J."/>
            <person name="Ramirez L."/>
            <person name="Alfaro M."/>
            <person name="Sun H."/>
            <person name="Tritt A."/>
            <person name="Yoshinaga Y."/>
            <person name="Zwiers L.-H."/>
            <person name="Turgeon B."/>
            <person name="Goodwin S."/>
            <person name="Spatafora J."/>
            <person name="Crous P."/>
            <person name="Grigoriev I."/>
        </authorList>
    </citation>
    <scope>NUCLEOTIDE SEQUENCE</scope>
    <source>
        <strain evidence="2">CBS 675.92</strain>
    </source>
</reference>
<feature type="region of interest" description="Disordered" evidence="1">
    <location>
        <begin position="308"/>
        <end position="342"/>
    </location>
</feature>
<evidence type="ECO:0000313" key="3">
    <source>
        <dbReference type="Proteomes" id="UP000800035"/>
    </source>
</evidence>
<feature type="compositionally biased region" description="Basic and acidic residues" evidence="1">
    <location>
        <begin position="308"/>
        <end position="320"/>
    </location>
</feature>
<accession>A0A6A5UBK4</accession>
<name>A0A6A5UBK4_9PLEO</name>
<sequence>MCRTCEARNHALSTSIPNQLNVSLVTLTFKTPVDHPNSRPYVSLNTVLNNITDAAESTSHPSVFTTWSPCLSDPNVAVILTTASETCRDSRSAIFEPVFQYLSSPPDVSHVYLDLAVLSLAASSPEQRIAVDIIILGAPNPSVAGAIGRCFGWDPRRNALSPQMEAGDVGAAFSRPGDLIRDFWAWAELRQGNPSSPSSSVGSANESFERPSLISTNSEEKNMSMFFAEDEERHNREEETLIMIFQWSSHVDGDRFKHPLQKSYGRNGRDVSDHMWERHIAHPVRQMQGIGAKTSMFRLELRGVEPRIDNGKASTRDRSGSRRLASGFGERVSGSLSGFWSR</sequence>
<evidence type="ECO:0000313" key="2">
    <source>
        <dbReference type="EMBL" id="KAF1960266.1"/>
    </source>
</evidence>